<protein>
    <submittedName>
        <fullName evidence="1">Uncharacterized protein</fullName>
    </submittedName>
</protein>
<dbReference type="Gramene" id="ORUFI05G08980.1">
    <property type="protein sequence ID" value="ORUFI05G08980.1"/>
    <property type="gene ID" value="ORUFI05G08980"/>
</dbReference>
<evidence type="ECO:0000313" key="2">
    <source>
        <dbReference type="Proteomes" id="UP000008022"/>
    </source>
</evidence>
<dbReference type="Proteomes" id="UP000008022">
    <property type="component" value="Unassembled WGS sequence"/>
</dbReference>
<name>A0A0E0PJD5_ORYRU</name>
<dbReference type="EnsemblPlants" id="ORUFI05G08980.1">
    <property type="protein sequence ID" value="ORUFI05G08980.1"/>
    <property type="gene ID" value="ORUFI05G08980"/>
</dbReference>
<reference evidence="2" key="1">
    <citation type="submission" date="2013-06" db="EMBL/GenBank/DDBJ databases">
        <authorList>
            <person name="Zhao Q."/>
        </authorList>
    </citation>
    <scope>NUCLEOTIDE SEQUENCE</scope>
    <source>
        <strain evidence="2">cv. W1943</strain>
    </source>
</reference>
<dbReference type="AlphaFoldDB" id="A0A0E0PJD5"/>
<evidence type="ECO:0000313" key="1">
    <source>
        <dbReference type="EnsemblPlants" id="ORUFI05G08980.1"/>
    </source>
</evidence>
<accession>A0A0E0PJD5</accession>
<reference evidence="1" key="2">
    <citation type="submission" date="2015-06" db="UniProtKB">
        <authorList>
            <consortium name="EnsemblPlants"/>
        </authorList>
    </citation>
    <scope>IDENTIFICATION</scope>
</reference>
<dbReference type="HOGENOM" id="CLU_2430803_0_0_1"/>
<keyword evidence="2" id="KW-1185">Reference proteome</keyword>
<proteinExistence type="predicted"/>
<sequence>METMAAAMLETRVGRFRGPSMAALLAEMWEPLAMTPTLTAPMVRRRRRRDPRRAPPLYIQLLPRTVIRGRETEQMKRKIERRKTATLGLSLI</sequence>
<organism evidence="1 2">
    <name type="scientific">Oryza rufipogon</name>
    <name type="common">Brownbeard rice</name>
    <name type="synonym">Asian wild rice</name>
    <dbReference type="NCBI Taxonomy" id="4529"/>
    <lineage>
        <taxon>Eukaryota</taxon>
        <taxon>Viridiplantae</taxon>
        <taxon>Streptophyta</taxon>
        <taxon>Embryophyta</taxon>
        <taxon>Tracheophyta</taxon>
        <taxon>Spermatophyta</taxon>
        <taxon>Magnoliopsida</taxon>
        <taxon>Liliopsida</taxon>
        <taxon>Poales</taxon>
        <taxon>Poaceae</taxon>
        <taxon>BOP clade</taxon>
        <taxon>Oryzoideae</taxon>
        <taxon>Oryzeae</taxon>
        <taxon>Oryzinae</taxon>
        <taxon>Oryza</taxon>
    </lineage>
</organism>